<evidence type="ECO:0000313" key="1">
    <source>
        <dbReference type="EMBL" id="KAF2478376.1"/>
    </source>
</evidence>
<sequence length="229" mass="26180">MAVVFKVVLHIVLARTSARCLTSKLKTQLLGLRSRIRIPFSSEVLDAKNVVIIPFCLAENILTSIYIYETFLPFNKVECSNNSEDIDCGEFAPLIRDESALVASINFDRAATLSALIHSEEEACFIRSYSIHCNTNYNTPKWLTVKPLYKLGIPSNVNMRLVHSQEHSYTRRNPPKPFWSIWSLVSITQSGFVYYCSISKTQFTTIQSTLPHYFDPNLLTHLLRIKRTD</sequence>
<proteinExistence type="predicted"/>
<comment type="caution">
    <text evidence="1">The sequence shown here is derived from an EMBL/GenBank/DDBJ whole genome shotgun (WGS) entry which is preliminary data.</text>
</comment>
<evidence type="ECO:0000313" key="2">
    <source>
        <dbReference type="Proteomes" id="UP000799755"/>
    </source>
</evidence>
<protein>
    <submittedName>
        <fullName evidence="1">Uncharacterized protein</fullName>
    </submittedName>
</protein>
<dbReference type="EMBL" id="MU003492">
    <property type="protein sequence ID" value="KAF2478376.1"/>
    <property type="molecule type" value="Genomic_DNA"/>
</dbReference>
<accession>A0ACB6RGY2</accession>
<keyword evidence="2" id="KW-1185">Reference proteome</keyword>
<organism evidence="1 2">
    <name type="scientific">Lindgomyces ingoldianus</name>
    <dbReference type="NCBI Taxonomy" id="673940"/>
    <lineage>
        <taxon>Eukaryota</taxon>
        <taxon>Fungi</taxon>
        <taxon>Dikarya</taxon>
        <taxon>Ascomycota</taxon>
        <taxon>Pezizomycotina</taxon>
        <taxon>Dothideomycetes</taxon>
        <taxon>Pleosporomycetidae</taxon>
        <taxon>Pleosporales</taxon>
        <taxon>Lindgomycetaceae</taxon>
        <taxon>Lindgomyces</taxon>
    </lineage>
</organism>
<gene>
    <name evidence="1" type="ORF">BDR25DRAFT_348635</name>
</gene>
<name>A0ACB6RGY2_9PLEO</name>
<reference evidence="1" key="1">
    <citation type="journal article" date="2020" name="Stud. Mycol.">
        <title>101 Dothideomycetes genomes: a test case for predicting lifestyles and emergence of pathogens.</title>
        <authorList>
            <person name="Haridas S."/>
            <person name="Albert R."/>
            <person name="Binder M."/>
            <person name="Bloem J."/>
            <person name="Labutti K."/>
            <person name="Salamov A."/>
            <person name="Andreopoulos B."/>
            <person name="Baker S."/>
            <person name="Barry K."/>
            <person name="Bills G."/>
            <person name="Bluhm B."/>
            <person name="Cannon C."/>
            <person name="Castanera R."/>
            <person name="Culley D."/>
            <person name="Daum C."/>
            <person name="Ezra D."/>
            <person name="Gonzalez J."/>
            <person name="Henrissat B."/>
            <person name="Kuo A."/>
            <person name="Liang C."/>
            <person name="Lipzen A."/>
            <person name="Lutzoni F."/>
            <person name="Magnuson J."/>
            <person name="Mondo S."/>
            <person name="Nolan M."/>
            <person name="Ohm R."/>
            <person name="Pangilinan J."/>
            <person name="Park H.-J."/>
            <person name="Ramirez L."/>
            <person name="Alfaro M."/>
            <person name="Sun H."/>
            <person name="Tritt A."/>
            <person name="Yoshinaga Y."/>
            <person name="Zwiers L.-H."/>
            <person name="Turgeon B."/>
            <person name="Goodwin S."/>
            <person name="Spatafora J."/>
            <person name="Crous P."/>
            <person name="Grigoriev I."/>
        </authorList>
    </citation>
    <scope>NUCLEOTIDE SEQUENCE</scope>
    <source>
        <strain evidence="1">ATCC 200398</strain>
    </source>
</reference>
<dbReference type="Proteomes" id="UP000799755">
    <property type="component" value="Unassembled WGS sequence"/>
</dbReference>